<dbReference type="GO" id="GO:0046982">
    <property type="term" value="F:protein heterodimerization activity"/>
    <property type="evidence" value="ECO:0007669"/>
    <property type="project" value="InterPro"/>
</dbReference>
<sequence>MEEHRFKPLHRLLKLAGNEAQRRGAWRFITPELLDMAVYSNTLLSKLFQCTTISQVVLAGRGWSS</sequence>
<accession>A0A1A6HVC2</accession>
<name>A0A1A6HVC2_NEOLE</name>
<keyword evidence="2" id="KW-1185">Reference proteome</keyword>
<dbReference type="EMBL" id="LZPO01008538">
    <property type="protein sequence ID" value="OBS81955.1"/>
    <property type="molecule type" value="Genomic_DNA"/>
</dbReference>
<dbReference type="Gene3D" id="1.10.20.10">
    <property type="entry name" value="Histone, subunit A"/>
    <property type="match status" value="1"/>
</dbReference>
<dbReference type="STRING" id="56216.A0A1A6HVC2"/>
<evidence type="ECO:0000313" key="1">
    <source>
        <dbReference type="EMBL" id="OBS81955.1"/>
    </source>
</evidence>
<proteinExistence type="predicted"/>
<organism evidence="1 2">
    <name type="scientific">Neotoma lepida</name>
    <name type="common">Desert woodrat</name>
    <dbReference type="NCBI Taxonomy" id="56216"/>
    <lineage>
        <taxon>Eukaryota</taxon>
        <taxon>Metazoa</taxon>
        <taxon>Chordata</taxon>
        <taxon>Craniata</taxon>
        <taxon>Vertebrata</taxon>
        <taxon>Euteleostomi</taxon>
        <taxon>Mammalia</taxon>
        <taxon>Eutheria</taxon>
        <taxon>Euarchontoglires</taxon>
        <taxon>Glires</taxon>
        <taxon>Rodentia</taxon>
        <taxon>Myomorpha</taxon>
        <taxon>Muroidea</taxon>
        <taxon>Cricetidae</taxon>
        <taxon>Neotominae</taxon>
        <taxon>Neotoma</taxon>
    </lineage>
</organism>
<dbReference type="Proteomes" id="UP000092124">
    <property type="component" value="Unassembled WGS sequence"/>
</dbReference>
<gene>
    <name evidence="1" type="ORF">A6R68_24055</name>
</gene>
<protein>
    <submittedName>
        <fullName evidence="1">Uncharacterized protein</fullName>
    </submittedName>
</protein>
<evidence type="ECO:0000313" key="2">
    <source>
        <dbReference type="Proteomes" id="UP000092124"/>
    </source>
</evidence>
<dbReference type="AlphaFoldDB" id="A0A1A6HVC2"/>
<comment type="caution">
    <text evidence="1">The sequence shown here is derived from an EMBL/GenBank/DDBJ whole genome shotgun (WGS) entry which is preliminary data.</text>
</comment>
<dbReference type="InterPro" id="IPR009072">
    <property type="entry name" value="Histone-fold"/>
</dbReference>
<dbReference type="OrthoDB" id="9834532at2759"/>
<dbReference type="SUPFAM" id="SSF47113">
    <property type="entry name" value="Histone-fold"/>
    <property type="match status" value="1"/>
</dbReference>
<reference evidence="1 2" key="1">
    <citation type="submission" date="2016-06" db="EMBL/GenBank/DDBJ databases">
        <title>The Draft Genome Sequence and Annotation of the Desert Woodrat Neotoma lepida.</title>
        <authorList>
            <person name="Campbell M."/>
            <person name="Oakeson K.F."/>
            <person name="Yandell M."/>
            <person name="Halpert J.R."/>
            <person name="Dearing D."/>
        </authorList>
    </citation>
    <scope>NUCLEOTIDE SEQUENCE [LARGE SCALE GENOMIC DNA]</scope>
    <source>
        <strain evidence="1">417</strain>
        <tissue evidence="1">Liver</tissue>
    </source>
</reference>